<evidence type="ECO:0000313" key="3">
    <source>
        <dbReference type="Proteomes" id="UP001392437"/>
    </source>
</evidence>
<reference evidence="2 3" key="1">
    <citation type="submission" date="2023-01" db="EMBL/GenBank/DDBJ databases">
        <title>Analysis of 21 Apiospora genomes using comparative genomics revels a genus with tremendous synthesis potential of carbohydrate active enzymes and secondary metabolites.</title>
        <authorList>
            <person name="Sorensen T."/>
        </authorList>
    </citation>
    <scope>NUCLEOTIDE SEQUENCE [LARGE SCALE GENOMIC DNA]</scope>
    <source>
        <strain evidence="2 3">CBS 117206</strain>
    </source>
</reference>
<comment type="caution">
    <text evidence="2">The sequence shown here is derived from an EMBL/GenBank/DDBJ whole genome shotgun (WGS) entry which is preliminary data.</text>
</comment>
<feature type="domain" description="AB hydrolase-1" evidence="1">
    <location>
        <begin position="58"/>
        <end position="173"/>
    </location>
</feature>
<keyword evidence="3" id="KW-1185">Reference proteome</keyword>
<dbReference type="AlphaFoldDB" id="A0AAW0QFB5"/>
<dbReference type="InterPro" id="IPR029058">
    <property type="entry name" value="AB_hydrolase_fold"/>
</dbReference>
<proteinExistence type="predicted"/>
<dbReference type="Pfam" id="PF00561">
    <property type="entry name" value="Abhydrolase_1"/>
    <property type="match status" value="1"/>
</dbReference>
<dbReference type="InterPro" id="IPR050471">
    <property type="entry name" value="AB_hydrolase"/>
</dbReference>
<dbReference type="EMBL" id="JAQQWP010000011">
    <property type="protein sequence ID" value="KAK8095750.1"/>
    <property type="molecule type" value="Genomic_DNA"/>
</dbReference>
<organism evidence="2 3">
    <name type="scientific">Apiospora kogelbergensis</name>
    <dbReference type="NCBI Taxonomy" id="1337665"/>
    <lineage>
        <taxon>Eukaryota</taxon>
        <taxon>Fungi</taxon>
        <taxon>Dikarya</taxon>
        <taxon>Ascomycota</taxon>
        <taxon>Pezizomycotina</taxon>
        <taxon>Sordariomycetes</taxon>
        <taxon>Xylariomycetidae</taxon>
        <taxon>Amphisphaeriales</taxon>
        <taxon>Apiosporaceae</taxon>
        <taxon>Apiospora</taxon>
    </lineage>
</organism>
<dbReference type="PRINTS" id="PR00111">
    <property type="entry name" value="ABHYDROLASE"/>
</dbReference>
<dbReference type="Proteomes" id="UP001392437">
    <property type="component" value="Unassembled WGS sequence"/>
</dbReference>
<gene>
    <name evidence="2" type="ORF">PG999_013772</name>
</gene>
<dbReference type="PANTHER" id="PTHR43433:SF5">
    <property type="entry name" value="AB HYDROLASE-1 DOMAIN-CONTAINING PROTEIN"/>
    <property type="match status" value="1"/>
</dbReference>
<evidence type="ECO:0000313" key="2">
    <source>
        <dbReference type="EMBL" id="KAK8095750.1"/>
    </source>
</evidence>
<dbReference type="Gene3D" id="3.40.50.1820">
    <property type="entry name" value="alpha/beta hydrolase"/>
    <property type="match status" value="1"/>
</dbReference>
<protein>
    <recommendedName>
        <fullName evidence="1">AB hydrolase-1 domain-containing protein</fullName>
    </recommendedName>
</protein>
<name>A0AAW0QFB5_9PEZI</name>
<dbReference type="InterPro" id="IPR000073">
    <property type="entry name" value="AB_hydrolase_1"/>
</dbReference>
<evidence type="ECO:0000259" key="1">
    <source>
        <dbReference type="Pfam" id="PF00561"/>
    </source>
</evidence>
<dbReference type="PANTHER" id="PTHR43433">
    <property type="entry name" value="HYDROLASE, ALPHA/BETA FOLD FAMILY PROTEIN"/>
    <property type="match status" value="1"/>
</dbReference>
<accession>A0AAW0QFB5</accession>
<dbReference type="SUPFAM" id="SSF53474">
    <property type="entry name" value="alpha/beta-Hydrolases"/>
    <property type="match status" value="1"/>
</dbReference>
<sequence>MALPTILSPRTTLIPFLSAAEADRLPYPPNALPGARDVSTFYGTMRVYEWGPADGNKVLFVHGDATPCLIFSKIAQGLVDSGYRVMLFDLWGRGYSDTPLNCRHDVRLLATQILLAVGSSPLSWMGDGNLFSIVAFSLGGPISLAFTGAFPLSVRSLVLLGPAGLIRTLPDEYEDEVMHNPELAPSQEALREKVRQTLGVAVSGPALDIQADQRQETSPLVGPAGVEKTFDMGAVLQWQFDHHQGHVHSFQSTVRYGPLQKEEHTWKKVCDIISAQTQPDAPLNGSKLLVFFGQDDDVVVGKEATEDISKLLPPDHLQVEYVPGGHGFPYPNSQKITQTILSFWGSRSS</sequence>